<comment type="caution">
    <text evidence="1">The sequence shown here is derived from an EMBL/GenBank/DDBJ whole genome shotgun (WGS) entry which is preliminary data.</text>
</comment>
<proteinExistence type="predicted"/>
<accession>A0A2D6YHV7</accession>
<reference evidence="2" key="1">
    <citation type="submission" date="2017-09" db="EMBL/GenBank/DDBJ databases">
        <title>The Reconstruction of 2,631 Draft Metagenome-Assembled Genomes from the Global Oceans.</title>
        <authorList>
            <person name="Tully B.J."/>
            <person name="Graham E.D."/>
            <person name="Heidelberg J.F."/>
        </authorList>
    </citation>
    <scope>NUCLEOTIDE SEQUENCE [LARGE SCALE GENOMIC DNA]</scope>
</reference>
<name>A0A2D6YHV7_9DELT</name>
<evidence type="ECO:0000313" key="1">
    <source>
        <dbReference type="EMBL" id="MAH62758.1"/>
    </source>
</evidence>
<evidence type="ECO:0008006" key="3">
    <source>
        <dbReference type="Google" id="ProtNLM"/>
    </source>
</evidence>
<dbReference type="AlphaFoldDB" id="A0A2D6YHV7"/>
<protein>
    <recommendedName>
        <fullName evidence="3">ABM domain-containing protein</fullName>
    </recommendedName>
</protein>
<evidence type="ECO:0000313" key="2">
    <source>
        <dbReference type="Proteomes" id="UP000226525"/>
    </source>
</evidence>
<dbReference type="Proteomes" id="UP000226525">
    <property type="component" value="Unassembled WGS sequence"/>
</dbReference>
<gene>
    <name evidence="1" type="ORF">CMN54_04775</name>
</gene>
<organism evidence="1 2">
    <name type="scientific">SAR324 cluster bacterium</name>
    <dbReference type="NCBI Taxonomy" id="2024889"/>
    <lineage>
        <taxon>Bacteria</taxon>
        <taxon>Deltaproteobacteria</taxon>
        <taxon>SAR324 cluster</taxon>
    </lineage>
</organism>
<sequence length="131" mass="15128">MANALKGKTLTTIIMIFPDEKAAEEIEEQMRGVYEFMEAKSYKSGPLKLIHYSISSGPEWKENASFLDGKIPEKTGRLIVTLTEIYESEDGLHHHWIESKEYFPVVEQLLKEIGAELKIYTHQKIIQSLWD</sequence>
<dbReference type="EMBL" id="NZEX01000049">
    <property type="protein sequence ID" value="MAH62758.1"/>
    <property type="molecule type" value="Genomic_DNA"/>
</dbReference>